<evidence type="ECO:0000256" key="7">
    <source>
        <dbReference type="ARBA" id="ARBA00014308"/>
    </source>
</evidence>
<evidence type="ECO:0000313" key="17">
    <source>
        <dbReference type="EMBL" id="QOL50673.1"/>
    </source>
</evidence>
<evidence type="ECO:0000256" key="2">
    <source>
        <dbReference type="ARBA" id="ARBA00004496"/>
    </source>
</evidence>
<evidence type="ECO:0000256" key="5">
    <source>
        <dbReference type="ARBA" id="ARBA00011738"/>
    </source>
</evidence>
<comment type="caution">
    <text evidence="12">Lacks conserved residue(s) required for the propagation of feature annotation.</text>
</comment>
<organism evidence="17 18">
    <name type="scientific">Massilia litorea</name>
    <dbReference type="NCBI Taxonomy" id="2769491"/>
    <lineage>
        <taxon>Bacteria</taxon>
        <taxon>Pseudomonadati</taxon>
        <taxon>Pseudomonadota</taxon>
        <taxon>Betaproteobacteria</taxon>
        <taxon>Burkholderiales</taxon>
        <taxon>Oxalobacteraceae</taxon>
        <taxon>Telluria group</taxon>
        <taxon>Massilia</taxon>
    </lineage>
</organism>
<dbReference type="PROSITE" id="PS00906">
    <property type="entry name" value="UROD_1"/>
    <property type="match status" value="1"/>
</dbReference>
<dbReference type="GO" id="GO:0019353">
    <property type="term" value="P:protoporphyrinogen IX biosynthetic process from glutamate"/>
    <property type="evidence" value="ECO:0007669"/>
    <property type="project" value="TreeGrafter"/>
</dbReference>
<evidence type="ECO:0000256" key="9">
    <source>
        <dbReference type="ARBA" id="ARBA00022793"/>
    </source>
</evidence>
<keyword evidence="10 12" id="KW-0456">Lyase</keyword>
<dbReference type="AlphaFoldDB" id="A0A7L9U6I6"/>
<reference evidence="17 18" key="1">
    <citation type="submission" date="2020-10" db="EMBL/GenBank/DDBJ databases">
        <title>Genome sequencing of Massilia sp. LPB0304.</title>
        <authorList>
            <person name="Kim J."/>
        </authorList>
    </citation>
    <scope>NUCLEOTIDE SEQUENCE [LARGE SCALE GENOMIC DNA]</scope>
    <source>
        <strain evidence="17 18">LPB0304</strain>
    </source>
</reference>
<evidence type="ECO:0000256" key="4">
    <source>
        <dbReference type="ARBA" id="ARBA00009935"/>
    </source>
</evidence>
<comment type="subunit">
    <text evidence="5 12">Homodimer.</text>
</comment>
<dbReference type="FunFam" id="3.20.20.210:FF:000001">
    <property type="entry name" value="Uroporphyrinogen decarboxylase"/>
    <property type="match status" value="1"/>
</dbReference>
<feature type="binding site" evidence="12">
    <location>
        <begin position="30"/>
        <end position="34"/>
    </location>
    <ligand>
        <name>substrate</name>
    </ligand>
</feature>
<comment type="function">
    <text evidence="1 12">Catalyzes the decarboxylation of four acetate groups of uroporphyrinogen-III to yield coproporphyrinogen-III.</text>
</comment>
<evidence type="ECO:0000256" key="6">
    <source>
        <dbReference type="ARBA" id="ARBA00012288"/>
    </source>
</evidence>
<keyword evidence="18" id="KW-1185">Reference proteome</keyword>
<comment type="subcellular location">
    <subcellularLocation>
        <location evidence="2 12">Cytoplasm</location>
    </subcellularLocation>
</comment>
<feature type="binding site" evidence="12">
    <location>
        <position position="156"/>
    </location>
    <ligand>
        <name>substrate</name>
    </ligand>
</feature>
<feature type="domain" description="Uroporphyrinogen decarboxylase (URO-D)" evidence="15">
    <location>
        <begin position="25"/>
        <end position="34"/>
    </location>
</feature>
<feature type="binding site" evidence="12">
    <location>
        <position position="332"/>
    </location>
    <ligand>
        <name>substrate</name>
    </ligand>
</feature>
<dbReference type="PANTHER" id="PTHR21091:SF169">
    <property type="entry name" value="UROPORPHYRINOGEN DECARBOXYLASE"/>
    <property type="match status" value="1"/>
</dbReference>
<evidence type="ECO:0000256" key="13">
    <source>
        <dbReference type="RuleBase" id="RU000554"/>
    </source>
</evidence>
<evidence type="ECO:0000256" key="12">
    <source>
        <dbReference type="HAMAP-Rule" id="MF_00218"/>
    </source>
</evidence>
<comment type="pathway">
    <text evidence="3 12 13">Porphyrin-containing compound metabolism; protoporphyrin-IX biosynthesis; coproporphyrinogen-III from 5-aminolevulinate: step 4/4.</text>
</comment>
<keyword evidence="9 12" id="KW-0210">Decarboxylase</keyword>
<dbReference type="KEGG" id="mlir:LPB04_05120"/>
<dbReference type="InterPro" id="IPR000257">
    <property type="entry name" value="Uroporphyrinogen_deCOase"/>
</dbReference>
<dbReference type="EMBL" id="CP062941">
    <property type="protein sequence ID" value="QOL50673.1"/>
    <property type="molecule type" value="Genomic_DNA"/>
</dbReference>
<evidence type="ECO:0000256" key="11">
    <source>
        <dbReference type="ARBA" id="ARBA00023244"/>
    </source>
</evidence>
<dbReference type="InterPro" id="IPR038071">
    <property type="entry name" value="UROD/MetE-like_sf"/>
</dbReference>
<protein>
    <recommendedName>
        <fullName evidence="7 12">Uroporphyrinogen decarboxylase</fullName>
        <shortName evidence="12">UPD</shortName>
        <shortName evidence="12">URO-D</shortName>
        <ecNumber evidence="6 12">4.1.1.37</ecNumber>
    </recommendedName>
</protein>
<dbReference type="CDD" id="cd00717">
    <property type="entry name" value="URO-D"/>
    <property type="match status" value="1"/>
</dbReference>
<dbReference type="InterPro" id="IPR006361">
    <property type="entry name" value="Uroporphyrinogen_deCO2ase_HemE"/>
</dbReference>
<name>A0A7L9U6I6_9BURK</name>
<comment type="catalytic activity">
    <reaction evidence="12 13">
        <text>uroporphyrinogen III + 4 H(+) = coproporphyrinogen III + 4 CO2</text>
        <dbReference type="Rhea" id="RHEA:19865"/>
        <dbReference type="ChEBI" id="CHEBI:15378"/>
        <dbReference type="ChEBI" id="CHEBI:16526"/>
        <dbReference type="ChEBI" id="CHEBI:57308"/>
        <dbReference type="ChEBI" id="CHEBI:57309"/>
        <dbReference type="EC" id="4.1.1.37"/>
    </reaction>
</comment>
<dbReference type="PROSITE" id="PS00907">
    <property type="entry name" value="UROD_2"/>
    <property type="match status" value="1"/>
</dbReference>
<evidence type="ECO:0000256" key="3">
    <source>
        <dbReference type="ARBA" id="ARBA00004804"/>
    </source>
</evidence>
<evidence type="ECO:0000259" key="16">
    <source>
        <dbReference type="PROSITE" id="PS00907"/>
    </source>
</evidence>
<dbReference type="UniPathway" id="UPA00251">
    <property type="reaction ID" value="UER00321"/>
</dbReference>
<comment type="similarity">
    <text evidence="4 12 14">Belongs to the uroporphyrinogen decarboxylase family.</text>
</comment>
<keyword evidence="8 12" id="KW-0963">Cytoplasm</keyword>
<sequence>MPQFAPLKNDTFLRALLRQPTEYTPVWLMRQAGRYLPEYRATRARAGSFLGLAKNPDYATEVTLQPLDRYPLDASILFSDILTVPDAMGLGLYFADGEGPKFERPLRTEAEVMALNVPDMESLDYVFKAVTQIRTEINGRVPLIGFSGSPWTLACYMVEGQGSREFHTIKKMLYARPDLMHRILEINATAVAQYLNAQIDAGAQAVMIFDSWGGALADGAYQEFSLRYMQRVLEQLQREKDGVRIPAVVFTKGGGIWLDEMADIGADALGLDWTVNLGRARALVGDRVALQGNLDPAILFASPEQIRAEVERSLTAYGAPSHGHGHVFNLGHGISQFTPPESVTAMVDAVHTFSRRQRAG</sequence>
<proteinExistence type="inferred from homology"/>
<dbReference type="NCBIfam" id="TIGR01464">
    <property type="entry name" value="hemE"/>
    <property type="match status" value="1"/>
</dbReference>
<feature type="domain" description="Uroporphyrinogen decarboxylase (URO-D)" evidence="16">
    <location>
        <begin position="144"/>
        <end position="160"/>
    </location>
</feature>
<dbReference type="HAMAP" id="MF_00218">
    <property type="entry name" value="URO_D"/>
    <property type="match status" value="1"/>
</dbReference>
<evidence type="ECO:0000256" key="8">
    <source>
        <dbReference type="ARBA" id="ARBA00022490"/>
    </source>
</evidence>
<dbReference type="PANTHER" id="PTHR21091">
    <property type="entry name" value="METHYLTETRAHYDROFOLATE:HOMOCYSTEINE METHYLTRANSFERASE RELATED"/>
    <property type="match status" value="1"/>
</dbReference>
<dbReference type="GO" id="GO:0004853">
    <property type="term" value="F:uroporphyrinogen decarboxylase activity"/>
    <property type="evidence" value="ECO:0007669"/>
    <property type="project" value="UniProtKB-UniRule"/>
</dbReference>
<gene>
    <name evidence="12" type="primary">hemE</name>
    <name evidence="17" type="ORF">LPB04_05120</name>
</gene>
<evidence type="ECO:0000259" key="15">
    <source>
        <dbReference type="PROSITE" id="PS00906"/>
    </source>
</evidence>
<dbReference type="RefSeq" id="WP_193687660.1">
    <property type="nucleotide sequence ID" value="NZ_CP062941.1"/>
</dbReference>
<evidence type="ECO:0000256" key="14">
    <source>
        <dbReference type="RuleBase" id="RU004169"/>
    </source>
</evidence>
<dbReference type="Gene3D" id="3.20.20.210">
    <property type="match status" value="1"/>
</dbReference>
<evidence type="ECO:0000256" key="10">
    <source>
        <dbReference type="ARBA" id="ARBA00023239"/>
    </source>
</evidence>
<feature type="binding site" evidence="12">
    <location>
        <position position="80"/>
    </location>
    <ligand>
        <name>substrate</name>
    </ligand>
</feature>
<dbReference type="Pfam" id="PF01208">
    <property type="entry name" value="URO-D"/>
    <property type="match status" value="1"/>
</dbReference>
<feature type="binding site" evidence="12">
    <location>
        <position position="211"/>
    </location>
    <ligand>
        <name>substrate</name>
    </ligand>
</feature>
<evidence type="ECO:0000313" key="18">
    <source>
        <dbReference type="Proteomes" id="UP000593875"/>
    </source>
</evidence>
<dbReference type="SUPFAM" id="SSF51726">
    <property type="entry name" value="UROD/MetE-like"/>
    <property type="match status" value="1"/>
</dbReference>
<dbReference type="Proteomes" id="UP000593875">
    <property type="component" value="Chromosome"/>
</dbReference>
<evidence type="ECO:0000256" key="1">
    <source>
        <dbReference type="ARBA" id="ARBA00002448"/>
    </source>
</evidence>
<feature type="site" description="Transition state stabilizer" evidence="12">
    <location>
        <position position="80"/>
    </location>
</feature>
<dbReference type="EC" id="4.1.1.37" evidence="6 12"/>
<keyword evidence="11 12" id="KW-0627">Porphyrin biosynthesis</keyword>
<accession>A0A7L9U6I6</accession>
<dbReference type="GO" id="GO:0005829">
    <property type="term" value="C:cytosol"/>
    <property type="evidence" value="ECO:0007669"/>
    <property type="project" value="TreeGrafter"/>
</dbReference>